<evidence type="ECO:0000313" key="1">
    <source>
        <dbReference type="EMBL" id="CAL1282591.1"/>
    </source>
</evidence>
<evidence type="ECO:0000313" key="2">
    <source>
        <dbReference type="Proteomes" id="UP001497382"/>
    </source>
</evidence>
<dbReference type="Proteomes" id="UP001497382">
    <property type="component" value="Unassembled WGS sequence"/>
</dbReference>
<gene>
    <name evidence="1" type="ORF">LARSCL_LOCUS12149</name>
</gene>
<accession>A0AAV2AG46</accession>
<keyword evidence="2" id="KW-1185">Reference proteome</keyword>
<dbReference type="AlphaFoldDB" id="A0AAV2AG46"/>
<protein>
    <submittedName>
        <fullName evidence="1">Uncharacterized protein</fullName>
    </submittedName>
</protein>
<comment type="caution">
    <text evidence="1">The sequence shown here is derived from an EMBL/GenBank/DDBJ whole genome shotgun (WGS) entry which is preliminary data.</text>
</comment>
<proteinExistence type="predicted"/>
<reference evidence="1 2" key="1">
    <citation type="submission" date="2024-04" db="EMBL/GenBank/DDBJ databases">
        <authorList>
            <person name="Rising A."/>
            <person name="Reimegard J."/>
            <person name="Sonavane S."/>
            <person name="Akerstrom W."/>
            <person name="Nylinder S."/>
            <person name="Hedman E."/>
            <person name="Kallberg Y."/>
        </authorList>
    </citation>
    <scope>NUCLEOTIDE SEQUENCE [LARGE SCALE GENOMIC DNA]</scope>
</reference>
<organism evidence="1 2">
    <name type="scientific">Larinioides sclopetarius</name>
    <dbReference type="NCBI Taxonomy" id="280406"/>
    <lineage>
        <taxon>Eukaryota</taxon>
        <taxon>Metazoa</taxon>
        <taxon>Ecdysozoa</taxon>
        <taxon>Arthropoda</taxon>
        <taxon>Chelicerata</taxon>
        <taxon>Arachnida</taxon>
        <taxon>Araneae</taxon>
        <taxon>Araneomorphae</taxon>
        <taxon>Entelegynae</taxon>
        <taxon>Araneoidea</taxon>
        <taxon>Araneidae</taxon>
        <taxon>Larinioides</taxon>
    </lineage>
</organism>
<dbReference type="EMBL" id="CAXIEN010000156">
    <property type="protein sequence ID" value="CAL1282591.1"/>
    <property type="molecule type" value="Genomic_DNA"/>
</dbReference>
<name>A0AAV2AG46_9ARAC</name>
<sequence>MPMRNLLNVKCVRENLLVNIVYVYIYVNTQKRKFTNIIKNILTIVIF</sequence>